<keyword evidence="3" id="KW-1185">Reference proteome</keyword>
<dbReference type="AlphaFoldDB" id="A0A8S1R1K1"/>
<gene>
    <name evidence="2" type="ORF">PSON_ATCC_30995.1.T1320004</name>
</gene>
<keyword evidence="1" id="KW-1133">Transmembrane helix</keyword>
<evidence type="ECO:0008006" key="4">
    <source>
        <dbReference type="Google" id="ProtNLM"/>
    </source>
</evidence>
<keyword evidence="1" id="KW-0472">Membrane</keyword>
<dbReference type="EMBL" id="CAJJDN010000132">
    <property type="protein sequence ID" value="CAD8121355.1"/>
    <property type="molecule type" value="Genomic_DNA"/>
</dbReference>
<organism evidence="2 3">
    <name type="scientific">Paramecium sonneborni</name>
    <dbReference type="NCBI Taxonomy" id="65129"/>
    <lineage>
        <taxon>Eukaryota</taxon>
        <taxon>Sar</taxon>
        <taxon>Alveolata</taxon>
        <taxon>Ciliophora</taxon>
        <taxon>Intramacronucleata</taxon>
        <taxon>Oligohymenophorea</taxon>
        <taxon>Peniculida</taxon>
        <taxon>Parameciidae</taxon>
        <taxon>Paramecium</taxon>
    </lineage>
</organism>
<sequence>MLISKVLWSLQNQVLLQTELFVFQSCFIQVQEEGFKLKELLPWQFYLVFFTLFLLGSSSLFSSFILKINREKIEQMILFLMKNQANIFMISILNFNYNLQQINIDLREENKKEFEQQLIEKTILLLLKKNMNRKFDEKQSEILILQQDENSKNIQNKYIHSSIRIITIYKYLSLKIPIFFQLRGYIIKEQGYFLFLFKSYYVYGFNNQISSSQGEGIITFGLEAPTYKSNKRDGGIMNYFMDGNDLVTNQGKILKNCLFQLGIF</sequence>
<evidence type="ECO:0000313" key="3">
    <source>
        <dbReference type="Proteomes" id="UP000692954"/>
    </source>
</evidence>
<name>A0A8S1R1K1_9CILI</name>
<feature type="transmembrane region" description="Helical" evidence="1">
    <location>
        <begin position="43"/>
        <end position="66"/>
    </location>
</feature>
<dbReference type="Proteomes" id="UP000692954">
    <property type="component" value="Unassembled WGS sequence"/>
</dbReference>
<protein>
    <recommendedName>
        <fullName evidence="4">Transmembrane protein</fullName>
    </recommendedName>
</protein>
<reference evidence="2" key="1">
    <citation type="submission" date="2021-01" db="EMBL/GenBank/DDBJ databases">
        <authorList>
            <consortium name="Genoscope - CEA"/>
            <person name="William W."/>
        </authorList>
    </citation>
    <scope>NUCLEOTIDE SEQUENCE</scope>
</reference>
<accession>A0A8S1R1K1</accession>
<keyword evidence="1" id="KW-0812">Transmembrane</keyword>
<evidence type="ECO:0000313" key="2">
    <source>
        <dbReference type="EMBL" id="CAD8121355.1"/>
    </source>
</evidence>
<proteinExistence type="predicted"/>
<evidence type="ECO:0000256" key="1">
    <source>
        <dbReference type="SAM" id="Phobius"/>
    </source>
</evidence>
<comment type="caution">
    <text evidence="2">The sequence shown here is derived from an EMBL/GenBank/DDBJ whole genome shotgun (WGS) entry which is preliminary data.</text>
</comment>